<evidence type="ECO:0000256" key="3">
    <source>
        <dbReference type="ARBA" id="ARBA00022729"/>
    </source>
</evidence>
<evidence type="ECO:0000256" key="1">
    <source>
        <dbReference type="ARBA" id="ARBA00022512"/>
    </source>
</evidence>
<dbReference type="Proteomes" id="UP001317322">
    <property type="component" value="Chromosome"/>
</dbReference>
<keyword evidence="3 6" id="KW-0732">Signal</keyword>
<proteinExistence type="predicted"/>
<keyword evidence="5" id="KW-1133">Transmembrane helix</keyword>
<keyword evidence="9" id="KW-1185">Reference proteome</keyword>
<accession>A0ABY5K6M5</accession>
<dbReference type="EMBL" id="CP101989">
    <property type="protein sequence ID" value="UUI65909.1"/>
    <property type="molecule type" value="Genomic_DNA"/>
</dbReference>
<dbReference type="PROSITE" id="PS50847">
    <property type="entry name" value="GRAM_POS_ANCHORING"/>
    <property type="match status" value="1"/>
</dbReference>
<keyword evidence="5" id="KW-0472">Membrane</keyword>
<evidence type="ECO:0000256" key="6">
    <source>
        <dbReference type="SAM" id="SignalP"/>
    </source>
</evidence>
<evidence type="ECO:0000256" key="2">
    <source>
        <dbReference type="ARBA" id="ARBA00022525"/>
    </source>
</evidence>
<dbReference type="InterPro" id="IPR019931">
    <property type="entry name" value="LPXTG_anchor"/>
</dbReference>
<evidence type="ECO:0000259" key="7">
    <source>
        <dbReference type="PROSITE" id="PS50847"/>
    </source>
</evidence>
<keyword evidence="4" id="KW-0572">Peptidoglycan-anchor</keyword>
<dbReference type="NCBIfam" id="TIGR01167">
    <property type="entry name" value="LPXTG_anchor"/>
    <property type="match status" value="1"/>
</dbReference>
<feature type="signal peptide" evidence="6">
    <location>
        <begin position="1"/>
        <end position="19"/>
    </location>
</feature>
<feature type="transmembrane region" description="Helical" evidence="5">
    <location>
        <begin position="195"/>
        <end position="216"/>
    </location>
</feature>
<reference evidence="8 9" key="1">
    <citation type="submission" date="2022-07" db="EMBL/GenBank/DDBJ databases">
        <title>Novel species in genus cellulomonas.</title>
        <authorList>
            <person name="Ye L."/>
        </authorList>
    </citation>
    <scope>NUCLEOTIDE SEQUENCE [LARGE SCALE GENOMIC DNA]</scope>
    <source>
        <strain evidence="9">zg-Y908</strain>
    </source>
</reference>
<evidence type="ECO:0000313" key="8">
    <source>
        <dbReference type="EMBL" id="UUI65909.1"/>
    </source>
</evidence>
<evidence type="ECO:0000256" key="5">
    <source>
        <dbReference type="SAM" id="Phobius"/>
    </source>
</evidence>
<protein>
    <submittedName>
        <fullName evidence="8">LPXTG cell wall anchor domain-containing protein</fullName>
    </submittedName>
</protein>
<evidence type="ECO:0000256" key="4">
    <source>
        <dbReference type="ARBA" id="ARBA00023088"/>
    </source>
</evidence>
<evidence type="ECO:0000313" key="9">
    <source>
        <dbReference type="Proteomes" id="UP001317322"/>
    </source>
</evidence>
<organism evidence="8 9">
    <name type="scientific">Cellulomonas wangsupingiae</name>
    <dbReference type="NCBI Taxonomy" id="2968085"/>
    <lineage>
        <taxon>Bacteria</taxon>
        <taxon>Bacillati</taxon>
        <taxon>Actinomycetota</taxon>
        <taxon>Actinomycetes</taxon>
        <taxon>Micrococcales</taxon>
        <taxon>Cellulomonadaceae</taxon>
        <taxon>Cellulomonas</taxon>
    </lineage>
</organism>
<feature type="chain" id="PRO_5045779108" evidence="6">
    <location>
        <begin position="20"/>
        <end position="221"/>
    </location>
</feature>
<feature type="domain" description="Gram-positive cocci surface proteins LPxTG" evidence="7">
    <location>
        <begin position="188"/>
        <end position="221"/>
    </location>
</feature>
<keyword evidence="5" id="KW-0812">Transmembrane</keyword>
<sequence length="221" mass="22275">MAGLLLVAVGLGPAASAVAVAPTQAVAPGGCAPADGYGPELPCEVDISLLTPVCDNDVPRLRYAVAPVGTDATTVTVTFVNPDGDDVVYTDQPLTGAVLWPGAVVDATGRPVDWPGWRLEDGVWVQGDEYDWVRPSVEVSFAVNPTTSAVVAYPPSSPVCAGQPERSDVLVAGAEPAAAAPAERAEVLSATGSSAGPVVLVATGLLLAGAAGVLVARRRRA</sequence>
<keyword evidence="1" id="KW-0134">Cell wall</keyword>
<gene>
    <name evidence="8" type="ORF">NP075_04015</name>
</gene>
<dbReference type="RefSeq" id="WP_227563992.1">
    <property type="nucleotide sequence ID" value="NZ_CP101989.1"/>
</dbReference>
<keyword evidence="2" id="KW-0964">Secreted</keyword>
<name>A0ABY5K6M5_9CELL</name>